<name>A0A699XD56_TANCI</name>
<feature type="non-terminal residue" evidence="2">
    <location>
        <position position="92"/>
    </location>
</feature>
<feature type="compositionally biased region" description="Basic and acidic residues" evidence="1">
    <location>
        <begin position="77"/>
        <end position="92"/>
    </location>
</feature>
<reference evidence="2" key="1">
    <citation type="journal article" date="2019" name="Sci. Rep.">
        <title>Draft genome of Tanacetum cinerariifolium, the natural source of mosquito coil.</title>
        <authorList>
            <person name="Yamashiro T."/>
            <person name="Shiraishi A."/>
            <person name="Satake H."/>
            <person name="Nakayama K."/>
        </authorList>
    </citation>
    <scope>NUCLEOTIDE SEQUENCE</scope>
</reference>
<dbReference type="EMBL" id="BKCJ011823704">
    <property type="protein sequence ID" value="GFD55948.1"/>
    <property type="molecule type" value="Genomic_DNA"/>
</dbReference>
<feature type="non-terminal residue" evidence="2">
    <location>
        <position position="1"/>
    </location>
</feature>
<comment type="caution">
    <text evidence="2">The sequence shown here is derived from an EMBL/GenBank/DDBJ whole genome shotgun (WGS) entry which is preliminary data.</text>
</comment>
<proteinExistence type="predicted"/>
<feature type="region of interest" description="Disordered" evidence="1">
    <location>
        <begin position="71"/>
        <end position="92"/>
    </location>
</feature>
<evidence type="ECO:0000313" key="2">
    <source>
        <dbReference type="EMBL" id="GFD55948.1"/>
    </source>
</evidence>
<evidence type="ECO:0000256" key="1">
    <source>
        <dbReference type="SAM" id="MobiDB-lite"/>
    </source>
</evidence>
<sequence>GRDRRHRGRNVQGVPAEPFQGRVRGSTSEPGDRRRHAFRCQYPGKIRRHHLRLHRPDWSGRSAVLGKLLSGLPSLPERGRYSGHSERHAFHA</sequence>
<gene>
    <name evidence="2" type="ORF">Tci_927917</name>
</gene>
<accession>A0A699XD56</accession>
<feature type="region of interest" description="Disordered" evidence="1">
    <location>
        <begin position="1"/>
        <end position="35"/>
    </location>
</feature>
<dbReference type="AlphaFoldDB" id="A0A699XD56"/>
<protein>
    <submittedName>
        <fullName evidence="2">Uncharacterized protein</fullName>
    </submittedName>
</protein>
<organism evidence="2">
    <name type="scientific">Tanacetum cinerariifolium</name>
    <name type="common">Dalmatian daisy</name>
    <name type="synonym">Chrysanthemum cinerariifolium</name>
    <dbReference type="NCBI Taxonomy" id="118510"/>
    <lineage>
        <taxon>Eukaryota</taxon>
        <taxon>Viridiplantae</taxon>
        <taxon>Streptophyta</taxon>
        <taxon>Embryophyta</taxon>
        <taxon>Tracheophyta</taxon>
        <taxon>Spermatophyta</taxon>
        <taxon>Magnoliopsida</taxon>
        <taxon>eudicotyledons</taxon>
        <taxon>Gunneridae</taxon>
        <taxon>Pentapetalae</taxon>
        <taxon>asterids</taxon>
        <taxon>campanulids</taxon>
        <taxon>Asterales</taxon>
        <taxon>Asteraceae</taxon>
        <taxon>Asteroideae</taxon>
        <taxon>Anthemideae</taxon>
        <taxon>Anthemidinae</taxon>
        <taxon>Tanacetum</taxon>
    </lineage>
</organism>